<dbReference type="Proteomes" id="UP001403385">
    <property type="component" value="Unassembled WGS sequence"/>
</dbReference>
<evidence type="ECO:0000313" key="1">
    <source>
        <dbReference type="EMBL" id="MEN7549246.1"/>
    </source>
</evidence>
<evidence type="ECO:0008006" key="3">
    <source>
        <dbReference type="Google" id="ProtNLM"/>
    </source>
</evidence>
<accession>A0AAW9SEW0</accession>
<organism evidence="1 2">
    <name type="scientific">Rapidithrix thailandica</name>
    <dbReference type="NCBI Taxonomy" id="413964"/>
    <lineage>
        <taxon>Bacteria</taxon>
        <taxon>Pseudomonadati</taxon>
        <taxon>Bacteroidota</taxon>
        <taxon>Cytophagia</taxon>
        <taxon>Cytophagales</taxon>
        <taxon>Flammeovirgaceae</taxon>
        <taxon>Rapidithrix</taxon>
    </lineage>
</organism>
<dbReference type="GO" id="GO:0000160">
    <property type="term" value="P:phosphorelay signal transduction system"/>
    <property type="evidence" value="ECO:0007669"/>
    <property type="project" value="InterPro"/>
</dbReference>
<dbReference type="InterPro" id="IPR036641">
    <property type="entry name" value="HPT_dom_sf"/>
</dbReference>
<dbReference type="RefSeq" id="WP_346822022.1">
    <property type="nucleotide sequence ID" value="NZ_JBDKWZ010000008.1"/>
</dbReference>
<comment type="caution">
    <text evidence="1">The sequence shown here is derived from an EMBL/GenBank/DDBJ whole genome shotgun (WGS) entry which is preliminary data.</text>
</comment>
<reference evidence="1 2" key="1">
    <citation type="submission" date="2024-04" db="EMBL/GenBank/DDBJ databases">
        <title>Novel genus in family Flammeovirgaceae.</title>
        <authorList>
            <person name="Nguyen T.H."/>
            <person name="Vuong T.Q."/>
            <person name="Le H."/>
            <person name="Kim S.-G."/>
        </authorList>
    </citation>
    <scope>NUCLEOTIDE SEQUENCE [LARGE SCALE GENOMIC DNA]</scope>
    <source>
        <strain evidence="1 2">JCM 23209</strain>
    </source>
</reference>
<gene>
    <name evidence="1" type="ORF">AAG747_15080</name>
</gene>
<keyword evidence="2" id="KW-1185">Reference proteome</keyword>
<sequence length="126" mass="14471">MNLVKELTHQKVDFSYLNEITGGNNRLMLSLLNAIIKGLREYPLRMEEAFKEGETRRICEAAHKFKSTIAPLEYDTFSEVLSDLELAIKNKLPDSEIKLLIKQSGFFTKNTLVDVLEKAEELNRPI</sequence>
<proteinExistence type="predicted"/>
<protein>
    <recommendedName>
        <fullName evidence="3">HPt domain-containing protein</fullName>
    </recommendedName>
</protein>
<name>A0AAW9SEW0_9BACT</name>
<dbReference type="AlphaFoldDB" id="A0AAW9SEW0"/>
<evidence type="ECO:0000313" key="2">
    <source>
        <dbReference type="Proteomes" id="UP001403385"/>
    </source>
</evidence>
<dbReference type="Gene3D" id="1.20.120.160">
    <property type="entry name" value="HPT domain"/>
    <property type="match status" value="1"/>
</dbReference>
<dbReference type="EMBL" id="JBDKWZ010000008">
    <property type="protein sequence ID" value="MEN7549246.1"/>
    <property type="molecule type" value="Genomic_DNA"/>
</dbReference>
<dbReference type="SUPFAM" id="SSF47226">
    <property type="entry name" value="Histidine-containing phosphotransfer domain, HPT domain"/>
    <property type="match status" value="1"/>
</dbReference>